<dbReference type="PROSITE" id="PS51257">
    <property type="entry name" value="PROKAR_LIPOPROTEIN"/>
    <property type="match status" value="1"/>
</dbReference>
<feature type="signal peptide" evidence="4">
    <location>
        <begin position="1"/>
        <end position="21"/>
    </location>
</feature>
<evidence type="ECO:0000256" key="2">
    <source>
        <dbReference type="ARBA" id="ARBA00022723"/>
    </source>
</evidence>
<evidence type="ECO:0000256" key="3">
    <source>
        <dbReference type="ARBA" id="ARBA00023008"/>
    </source>
</evidence>
<dbReference type="InterPro" id="IPR008922">
    <property type="entry name" value="Di-copper_centre_dom_sf"/>
</dbReference>
<feature type="chain" id="PRO_5012137884" description="Tyrosinase copper-binding domain-containing protein" evidence="4">
    <location>
        <begin position="22"/>
        <end position="375"/>
    </location>
</feature>
<dbReference type="GO" id="GO:0016491">
    <property type="term" value="F:oxidoreductase activity"/>
    <property type="evidence" value="ECO:0007669"/>
    <property type="project" value="InterPro"/>
</dbReference>
<evidence type="ECO:0000256" key="1">
    <source>
        <dbReference type="ARBA" id="ARBA00009928"/>
    </source>
</evidence>
<organism evidence="7 8">
    <name type="scientific">Candidatus Kapaibacterium thiocyanatum</name>
    <dbReference type="NCBI Taxonomy" id="1895771"/>
    <lineage>
        <taxon>Bacteria</taxon>
        <taxon>Pseudomonadati</taxon>
        <taxon>Candidatus Kapaibacteriota</taxon>
        <taxon>Candidatus Kapaibacteriia</taxon>
        <taxon>Candidatus Kapaibacteriales</taxon>
        <taxon>Candidatus Kapaibacteriaceae</taxon>
        <taxon>Candidatus Kapaibacterium</taxon>
    </lineage>
</organism>
<keyword evidence="3" id="KW-0186">Copper</keyword>
<dbReference type="Proteomes" id="UP000184233">
    <property type="component" value="Unassembled WGS sequence"/>
</dbReference>
<protein>
    <recommendedName>
        <fullName evidence="5 6">Tyrosinase copper-binding domain-containing protein</fullName>
    </recommendedName>
</protein>
<gene>
    <name evidence="7" type="ORF">BGO89_09955</name>
</gene>
<dbReference type="Gene3D" id="1.10.1280.10">
    <property type="entry name" value="Di-copper center containing domain from catechol oxidase"/>
    <property type="match status" value="1"/>
</dbReference>
<evidence type="ECO:0000259" key="6">
    <source>
        <dbReference type="PROSITE" id="PS00498"/>
    </source>
</evidence>
<reference evidence="7 8" key="1">
    <citation type="submission" date="2016-09" db="EMBL/GenBank/DDBJ databases">
        <title>Genome-resolved meta-omics ties microbial dynamics to process performance in biotechnology for thiocyanate degradation.</title>
        <authorList>
            <person name="Kantor R.S."/>
            <person name="Huddy R.J."/>
            <person name="Iyer R."/>
            <person name="Thomas B.C."/>
            <person name="Brown C.T."/>
            <person name="Anantharaman K."/>
            <person name="Tringe S."/>
            <person name="Hettich R.L."/>
            <person name="Harrison S.T."/>
            <person name="Banfield J.F."/>
        </authorList>
    </citation>
    <scope>NUCLEOTIDE SEQUENCE [LARGE SCALE GENOMIC DNA]</scope>
    <source>
        <strain evidence="7">59-99</strain>
    </source>
</reference>
<dbReference type="EMBL" id="MKVH01000024">
    <property type="protein sequence ID" value="OJX56842.1"/>
    <property type="molecule type" value="Genomic_DNA"/>
</dbReference>
<feature type="domain" description="Tyrosinase copper-binding" evidence="6">
    <location>
        <begin position="304"/>
        <end position="315"/>
    </location>
</feature>
<keyword evidence="4" id="KW-0732">Signal</keyword>
<dbReference type="STRING" id="1895771.BGO89_09955"/>
<evidence type="ECO:0000313" key="8">
    <source>
        <dbReference type="Proteomes" id="UP000184233"/>
    </source>
</evidence>
<dbReference type="SUPFAM" id="SSF48056">
    <property type="entry name" value="Di-copper centre-containing domain"/>
    <property type="match status" value="1"/>
</dbReference>
<evidence type="ECO:0000259" key="5">
    <source>
        <dbReference type="PROSITE" id="PS00497"/>
    </source>
</evidence>
<comment type="similarity">
    <text evidence="1">Belongs to the tyrosinase family.</text>
</comment>
<dbReference type="AlphaFoldDB" id="A0A1M3KWQ3"/>
<dbReference type="PANTHER" id="PTHR11474">
    <property type="entry name" value="TYROSINASE FAMILY MEMBER"/>
    <property type="match status" value="1"/>
</dbReference>
<dbReference type="InterPro" id="IPR050316">
    <property type="entry name" value="Tyrosinase/Hemocyanin"/>
</dbReference>
<dbReference type="PROSITE" id="PS00498">
    <property type="entry name" value="TYROSINASE_2"/>
    <property type="match status" value="1"/>
</dbReference>
<comment type="caution">
    <text evidence="7">The sequence shown here is derived from an EMBL/GenBank/DDBJ whole genome shotgun (WGS) entry which is preliminary data.</text>
</comment>
<dbReference type="Pfam" id="PF00264">
    <property type="entry name" value="Tyrosinase"/>
    <property type="match status" value="1"/>
</dbReference>
<dbReference type="InterPro" id="IPR002227">
    <property type="entry name" value="Tyrosinase_Cu-bd"/>
</dbReference>
<dbReference type="PRINTS" id="PR00092">
    <property type="entry name" value="TYROSINASE"/>
</dbReference>
<keyword evidence="2" id="KW-0479">Metal-binding</keyword>
<accession>A0A1M3KWQ3</accession>
<dbReference type="PANTHER" id="PTHR11474:SF126">
    <property type="entry name" value="TYROSINASE-LIKE PROTEIN TYR-1-RELATED"/>
    <property type="match status" value="1"/>
</dbReference>
<evidence type="ECO:0000313" key="7">
    <source>
        <dbReference type="EMBL" id="OJX56842.1"/>
    </source>
</evidence>
<dbReference type="PROSITE" id="PS00497">
    <property type="entry name" value="TYROSINASE_1"/>
    <property type="match status" value="1"/>
</dbReference>
<dbReference type="GO" id="GO:0046872">
    <property type="term" value="F:metal ion binding"/>
    <property type="evidence" value="ECO:0007669"/>
    <property type="project" value="UniProtKB-KW"/>
</dbReference>
<name>A0A1M3KWQ3_9BACT</name>
<evidence type="ECO:0000256" key="4">
    <source>
        <dbReference type="SAM" id="SignalP"/>
    </source>
</evidence>
<sequence length="375" mass="41904">MNIIRALRTPLLVAVSGLVFASCASDSTNPGQATIVRKNVSSLSAQERKDFTDAILKLKQTPSPFDVRYNYYDQFVAWHLEAFYCNAHPDHSSYPAHMNPAFLPWHRTFLRLFEKALRDVSGKDVAIPYWDWTESGSADRVFTDDFMGGDGDASDGYAVKTGPFRKGSFPIAITDTDDIDSIHVDVDTEPNPVPYLTRGMRTFLDKTVYLPTTDEIAQTLDISTYDSAPWDSSVDSVKSFRNSLEGWRGVRGDTCENGLMDVIPIPGQRRSTQHNIVHIWVGGIFKVGDKTVSGNMTQATSPNDPVFWIHHSNIDRIWSAWLRRHGRTYVPASGGRTGTNLNDVMPPFQASAPGYNTPSQVLDEEAVGYRYEQLP</sequence>
<feature type="domain" description="Tyrosinase copper-binding" evidence="5">
    <location>
        <begin position="97"/>
        <end position="114"/>
    </location>
</feature>
<proteinExistence type="inferred from homology"/>